<sequence length="139" mass="15947">MNITQFTAKLRQSTPIITQPICSLTSLPTDSSTQKHPNAITSNRNSVCSLNSSRQLSLGSRQGLQRIRYSDVREDATIQETTPQQGSSDGEMKRFPMAITKNSLLRRKQKLNRQPVWCERYSEEQREPKRLRNQGQAKR</sequence>
<evidence type="ECO:0000313" key="3">
    <source>
        <dbReference type="Proteomes" id="UP000785679"/>
    </source>
</evidence>
<feature type="region of interest" description="Disordered" evidence="1">
    <location>
        <begin position="29"/>
        <end position="48"/>
    </location>
</feature>
<accession>A0A8J8P3Q6</accession>
<feature type="compositionally biased region" description="Basic and acidic residues" evidence="1">
    <location>
        <begin position="120"/>
        <end position="130"/>
    </location>
</feature>
<evidence type="ECO:0000313" key="2">
    <source>
        <dbReference type="EMBL" id="TNV87517.1"/>
    </source>
</evidence>
<dbReference type="EMBL" id="RRYP01000387">
    <property type="protein sequence ID" value="TNV87517.1"/>
    <property type="molecule type" value="Genomic_DNA"/>
</dbReference>
<protein>
    <submittedName>
        <fullName evidence="2">Uncharacterized protein</fullName>
    </submittedName>
</protein>
<name>A0A8J8P3Q6_HALGN</name>
<organism evidence="2 3">
    <name type="scientific">Halteria grandinella</name>
    <dbReference type="NCBI Taxonomy" id="5974"/>
    <lineage>
        <taxon>Eukaryota</taxon>
        <taxon>Sar</taxon>
        <taxon>Alveolata</taxon>
        <taxon>Ciliophora</taxon>
        <taxon>Intramacronucleata</taxon>
        <taxon>Spirotrichea</taxon>
        <taxon>Stichotrichia</taxon>
        <taxon>Sporadotrichida</taxon>
        <taxon>Halteriidae</taxon>
        <taxon>Halteria</taxon>
    </lineage>
</organism>
<evidence type="ECO:0000256" key="1">
    <source>
        <dbReference type="SAM" id="MobiDB-lite"/>
    </source>
</evidence>
<comment type="caution">
    <text evidence="2">The sequence shown here is derived from an EMBL/GenBank/DDBJ whole genome shotgun (WGS) entry which is preliminary data.</text>
</comment>
<gene>
    <name evidence="2" type="ORF">FGO68_gene1581</name>
</gene>
<keyword evidence="3" id="KW-1185">Reference proteome</keyword>
<dbReference type="AlphaFoldDB" id="A0A8J8P3Q6"/>
<feature type="region of interest" description="Disordered" evidence="1">
    <location>
        <begin position="73"/>
        <end position="139"/>
    </location>
</feature>
<feature type="compositionally biased region" description="Polar residues" evidence="1">
    <location>
        <begin position="78"/>
        <end position="88"/>
    </location>
</feature>
<dbReference type="Proteomes" id="UP000785679">
    <property type="component" value="Unassembled WGS sequence"/>
</dbReference>
<proteinExistence type="predicted"/>
<reference evidence="2" key="1">
    <citation type="submission" date="2019-06" db="EMBL/GenBank/DDBJ databases">
        <authorList>
            <person name="Zheng W."/>
        </authorList>
    </citation>
    <scope>NUCLEOTIDE SEQUENCE</scope>
    <source>
        <strain evidence="2">QDHG01</strain>
    </source>
</reference>